<proteinExistence type="predicted"/>
<feature type="signal peptide" evidence="1">
    <location>
        <begin position="1"/>
        <end position="21"/>
    </location>
</feature>
<reference evidence="2" key="1">
    <citation type="submission" date="2019-06" db="EMBL/GenBank/DDBJ databases">
        <title>Complete genome sequence of Methylogaea oryzae strain JCM16910.</title>
        <authorList>
            <person name="Asakawa S."/>
        </authorList>
    </citation>
    <scope>NUCLEOTIDE SEQUENCE</scope>
    <source>
        <strain evidence="2">E10</strain>
    </source>
</reference>
<feature type="chain" id="PRO_5034969893" description="Copper chaperone PCu(A)C" evidence="1">
    <location>
        <begin position="22"/>
        <end position="169"/>
    </location>
</feature>
<dbReference type="KEGG" id="moz:MoryE10_30630"/>
<dbReference type="EMBL" id="AP019782">
    <property type="protein sequence ID" value="BBL72457.1"/>
    <property type="molecule type" value="Genomic_DNA"/>
</dbReference>
<keyword evidence="3" id="KW-1185">Reference proteome</keyword>
<keyword evidence="1" id="KW-0732">Signal</keyword>
<evidence type="ECO:0000313" key="2">
    <source>
        <dbReference type="EMBL" id="BBL72457.1"/>
    </source>
</evidence>
<name>A0A8D4VRM7_9GAMM</name>
<evidence type="ECO:0000313" key="3">
    <source>
        <dbReference type="Proteomes" id="UP000824988"/>
    </source>
</evidence>
<sequence length="169" mass="17858">MRMIRLGLCALALAGWCAAAAAGGYETLKPLLVDAPGWTAEAAEGANMDMNGMKMVTASRRYQKGETQSLTAQVGLMPAAMAAPVQAMNLNMETDESIVKTATVDGFTVHHNHEKAQNSGAVMVFLGGANQASSALFTLEYDGISAQDAMALAKRFDWKKMQAATAALR</sequence>
<protein>
    <recommendedName>
        <fullName evidence="4">Copper chaperone PCu(A)C</fullName>
    </recommendedName>
</protein>
<organism evidence="2 3">
    <name type="scientific">Methylogaea oryzae</name>
    <dbReference type="NCBI Taxonomy" id="1295382"/>
    <lineage>
        <taxon>Bacteria</taxon>
        <taxon>Pseudomonadati</taxon>
        <taxon>Pseudomonadota</taxon>
        <taxon>Gammaproteobacteria</taxon>
        <taxon>Methylococcales</taxon>
        <taxon>Methylococcaceae</taxon>
        <taxon>Methylogaea</taxon>
    </lineage>
</organism>
<accession>A0A8D4VRM7</accession>
<gene>
    <name evidence="2" type="ORF">MoryE10_30630</name>
</gene>
<dbReference type="AlphaFoldDB" id="A0A8D4VRM7"/>
<evidence type="ECO:0000256" key="1">
    <source>
        <dbReference type="SAM" id="SignalP"/>
    </source>
</evidence>
<evidence type="ECO:0008006" key="4">
    <source>
        <dbReference type="Google" id="ProtNLM"/>
    </source>
</evidence>
<dbReference type="RefSeq" id="WP_221047568.1">
    <property type="nucleotide sequence ID" value="NZ_AP019782.1"/>
</dbReference>
<dbReference type="Proteomes" id="UP000824988">
    <property type="component" value="Chromosome"/>
</dbReference>